<comment type="subcellular location">
    <subcellularLocation>
        <location evidence="1">Cell outer membrane</location>
    </subcellularLocation>
</comment>
<dbReference type="RefSeq" id="WP_072318824.1">
    <property type="nucleotide sequence ID" value="NZ_FPJE01000025.1"/>
</dbReference>
<dbReference type="PROSITE" id="PS51257">
    <property type="entry name" value="PROKAR_LIPOPROTEIN"/>
    <property type="match status" value="1"/>
</dbReference>
<dbReference type="OrthoDB" id="5694214at2"/>
<feature type="domain" description="SusD-like N-terminal" evidence="7">
    <location>
        <begin position="40"/>
        <end position="219"/>
    </location>
</feature>
<dbReference type="Gene3D" id="1.25.40.390">
    <property type="match status" value="1"/>
</dbReference>
<dbReference type="Proteomes" id="UP000182248">
    <property type="component" value="Unassembled WGS sequence"/>
</dbReference>
<gene>
    <name evidence="8" type="ORF">SAMN02927921_03575</name>
</gene>
<evidence type="ECO:0000256" key="1">
    <source>
        <dbReference type="ARBA" id="ARBA00004442"/>
    </source>
</evidence>
<keyword evidence="4" id="KW-0472">Membrane</keyword>
<dbReference type="AlphaFoldDB" id="A0A1K1RI28"/>
<sequence length="497" mass="56330">MKKIYILPLLAATLFFSCTNELDQNPVSDIGSENFYRDEDDFEQAINGIYSSLQTYPDHQLVLSEIRSDNMYAITNSGIRDHEPVNNFFPTIATNSYIAEVWSKDFEGILRANTVLDRMTDEAVPDENMRNRMIGEARFMRAFFYFDLVRFYGKVPLLDHVVTPEESLEIGRSNVSEIYTLIIADLEDAINKLPESYPAEQRGKVTLWAAKAMLGKVYLTRSGTSYDIEGPGMDSGEYDLALSLFDDIINNGPYAFIDDYDTIFAYDNENNSEIIFDIQYKDGSLGIGATYPGLFVPDNYFEAIGIPFPAGGEYKAPSENLLHSFDDNDIRYNTIFQEGYTDANGNPIADIFIVKFLDTENPGTDRFDWPINFPLIRYTEVLMMKAEAILFGGTGNPSDADEIVNRIRDRANLQPLTAVTTDQLLEEKRREFAGEGTRWHDLVRSGKVLDIMNTWIPEDDVSDKIQAPINQNSIIYPLPSTQITVKEGLYDQNPGYN</sequence>
<reference evidence="8 9" key="1">
    <citation type="submission" date="2016-11" db="EMBL/GenBank/DDBJ databases">
        <authorList>
            <person name="Jaros S."/>
            <person name="Januszkiewicz K."/>
            <person name="Wedrychowicz H."/>
        </authorList>
    </citation>
    <scope>NUCLEOTIDE SEQUENCE [LARGE SCALE GENOMIC DNA]</scope>
    <source>
        <strain evidence="8 9">CGMCC 1.12145</strain>
    </source>
</reference>
<evidence type="ECO:0000259" key="6">
    <source>
        <dbReference type="Pfam" id="PF07980"/>
    </source>
</evidence>
<evidence type="ECO:0000256" key="4">
    <source>
        <dbReference type="ARBA" id="ARBA00023136"/>
    </source>
</evidence>
<keyword evidence="9" id="KW-1185">Reference proteome</keyword>
<dbReference type="CDD" id="cd08977">
    <property type="entry name" value="SusD"/>
    <property type="match status" value="1"/>
</dbReference>
<keyword evidence="3" id="KW-0732">Signal</keyword>
<dbReference type="InterPro" id="IPR033985">
    <property type="entry name" value="SusD-like_N"/>
</dbReference>
<dbReference type="STRING" id="1150368.SAMN02927921_03575"/>
<evidence type="ECO:0000256" key="2">
    <source>
        <dbReference type="ARBA" id="ARBA00006275"/>
    </source>
</evidence>
<accession>A0A1K1RI28</accession>
<evidence type="ECO:0000259" key="7">
    <source>
        <dbReference type="Pfam" id="PF14322"/>
    </source>
</evidence>
<dbReference type="Pfam" id="PF07980">
    <property type="entry name" value="SusD_RagB"/>
    <property type="match status" value="1"/>
</dbReference>
<name>A0A1K1RI28_9FLAO</name>
<dbReference type="InterPro" id="IPR011990">
    <property type="entry name" value="TPR-like_helical_dom_sf"/>
</dbReference>
<dbReference type="Pfam" id="PF14322">
    <property type="entry name" value="SusD-like_3"/>
    <property type="match status" value="1"/>
</dbReference>
<keyword evidence="5" id="KW-0998">Cell outer membrane</keyword>
<evidence type="ECO:0000256" key="5">
    <source>
        <dbReference type="ARBA" id="ARBA00023237"/>
    </source>
</evidence>
<dbReference type="InterPro" id="IPR012944">
    <property type="entry name" value="SusD_RagB_dom"/>
</dbReference>
<dbReference type="SUPFAM" id="SSF48452">
    <property type="entry name" value="TPR-like"/>
    <property type="match status" value="1"/>
</dbReference>
<evidence type="ECO:0000313" key="9">
    <source>
        <dbReference type="Proteomes" id="UP000182248"/>
    </source>
</evidence>
<proteinExistence type="inferred from homology"/>
<feature type="domain" description="RagB/SusD" evidence="6">
    <location>
        <begin position="351"/>
        <end position="496"/>
    </location>
</feature>
<dbReference type="GO" id="GO:0009279">
    <property type="term" value="C:cell outer membrane"/>
    <property type="evidence" value="ECO:0007669"/>
    <property type="project" value="UniProtKB-SubCell"/>
</dbReference>
<dbReference type="EMBL" id="FPJE01000025">
    <property type="protein sequence ID" value="SFW71492.1"/>
    <property type="molecule type" value="Genomic_DNA"/>
</dbReference>
<comment type="similarity">
    <text evidence="2">Belongs to the SusD family.</text>
</comment>
<protein>
    <submittedName>
        <fullName evidence="8">Starch-binding associating with outer membrane</fullName>
    </submittedName>
</protein>
<evidence type="ECO:0000256" key="3">
    <source>
        <dbReference type="ARBA" id="ARBA00022729"/>
    </source>
</evidence>
<evidence type="ECO:0000313" key="8">
    <source>
        <dbReference type="EMBL" id="SFW71492.1"/>
    </source>
</evidence>
<organism evidence="8 9">
    <name type="scientific">Sinomicrobium oceani</name>
    <dbReference type="NCBI Taxonomy" id="1150368"/>
    <lineage>
        <taxon>Bacteria</taxon>
        <taxon>Pseudomonadati</taxon>
        <taxon>Bacteroidota</taxon>
        <taxon>Flavobacteriia</taxon>
        <taxon>Flavobacteriales</taxon>
        <taxon>Flavobacteriaceae</taxon>
        <taxon>Sinomicrobium</taxon>
    </lineage>
</organism>